<proteinExistence type="predicted"/>
<feature type="transmembrane region" description="Helical" evidence="1">
    <location>
        <begin position="81"/>
        <end position="103"/>
    </location>
</feature>
<accession>A0A7S3PCV4</accession>
<dbReference type="InterPro" id="IPR009613">
    <property type="entry name" value="LMF"/>
</dbReference>
<keyword evidence="1" id="KW-0472">Membrane</keyword>
<name>A0A7S3PCV4_9STRA</name>
<sequence length="132" mass="14575">MDSALSWWVKLNEAFGGGANDVSQLVTACAVAVCALMYSCCCRDEDNGREVFLPLVVLYCKTFLLWIQSSSSSSSSNHDYYLVRIILLRSVAWVYGVSFLVAWRQNKALIGDNGIRPCRRVLEKAQAGAQSA</sequence>
<dbReference type="GO" id="GO:0051604">
    <property type="term" value="P:protein maturation"/>
    <property type="evidence" value="ECO:0007669"/>
    <property type="project" value="InterPro"/>
</dbReference>
<dbReference type="EMBL" id="HBIM01023441">
    <property type="protein sequence ID" value="CAE0420628.1"/>
    <property type="molecule type" value="Transcribed_RNA"/>
</dbReference>
<reference evidence="2" key="1">
    <citation type="submission" date="2021-01" db="EMBL/GenBank/DDBJ databases">
        <authorList>
            <person name="Corre E."/>
            <person name="Pelletier E."/>
            <person name="Niang G."/>
            <person name="Scheremetjew M."/>
            <person name="Finn R."/>
            <person name="Kale V."/>
            <person name="Holt S."/>
            <person name="Cochrane G."/>
            <person name="Meng A."/>
            <person name="Brown T."/>
            <person name="Cohen L."/>
        </authorList>
    </citation>
    <scope>NUCLEOTIDE SEQUENCE</scope>
    <source>
        <strain evidence="2">CCMP127</strain>
    </source>
</reference>
<dbReference type="PANTHER" id="PTHR14463:SF10">
    <property type="entry name" value="LIPASE MATURATION FACTOR 1"/>
    <property type="match status" value="1"/>
</dbReference>
<dbReference type="GO" id="GO:0005789">
    <property type="term" value="C:endoplasmic reticulum membrane"/>
    <property type="evidence" value="ECO:0007669"/>
    <property type="project" value="TreeGrafter"/>
</dbReference>
<feature type="transmembrane region" description="Helical" evidence="1">
    <location>
        <begin position="51"/>
        <end position="69"/>
    </location>
</feature>
<dbReference type="PANTHER" id="PTHR14463">
    <property type="entry name" value="LIPASE MATURATION FACTOR"/>
    <property type="match status" value="1"/>
</dbReference>
<dbReference type="AlphaFoldDB" id="A0A7S3PCV4"/>
<evidence type="ECO:0000256" key="1">
    <source>
        <dbReference type="SAM" id="Phobius"/>
    </source>
</evidence>
<organism evidence="2">
    <name type="scientific">Amphora coffeiformis</name>
    <dbReference type="NCBI Taxonomy" id="265554"/>
    <lineage>
        <taxon>Eukaryota</taxon>
        <taxon>Sar</taxon>
        <taxon>Stramenopiles</taxon>
        <taxon>Ochrophyta</taxon>
        <taxon>Bacillariophyta</taxon>
        <taxon>Bacillariophyceae</taxon>
        <taxon>Bacillariophycidae</taxon>
        <taxon>Thalassiophysales</taxon>
        <taxon>Catenulaceae</taxon>
        <taxon>Amphora</taxon>
    </lineage>
</organism>
<keyword evidence="1" id="KW-1133">Transmembrane helix</keyword>
<protein>
    <submittedName>
        <fullName evidence="2">Uncharacterized protein</fullName>
    </submittedName>
</protein>
<feature type="transmembrane region" description="Helical" evidence="1">
    <location>
        <begin position="22"/>
        <end position="39"/>
    </location>
</feature>
<gene>
    <name evidence="2" type="ORF">ACOF00016_LOCUS17348</name>
</gene>
<evidence type="ECO:0000313" key="2">
    <source>
        <dbReference type="EMBL" id="CAE0420628.1"/>
    </source>
</evidence>
<keyword evidence="1" id="KW-0812">Transmembrane</keyword>